<organism evidence="2 3">
    <name type="scientific">Archangium violaceum Cb vi76</name>
    <dbReference type="NCBI Taxonomy" id="1406225"/>
    <lineage>
        <taxon>Bacteria</taxon>
        <taxon>Pseudomonadati</taxon>
        <taxon>Myxococcota</taxon>
        <taxon>Myxococcia</taxon>
        <taxon>Myxococcales</taxon>
        <taxon>Cystobacterineae</taxon>
        <taxon>Archangiaceae</taxon>
        <taxon>Archangium</taxon>
    </lineage>
</organism>
<protein>
    <submittedName>
        <fullName evidence="2">Uncharacterized protein</fullName>
    </submittedName>
</protein>
<evidence type="ECO:0000313" key="2">
    <source>
        <dbReference type="EMBL" id="KFA93887.1"/>
    </source>
</evidence>
<comment type="caution">
    <text evidence="2">The sequence shown here is derived from an EMBL/GenBank/DDBJ whole genome shotgun (WGS) entry which is preliminary data.</text>
</comment>
<dbReference type="Proteomes" id="UP000028547">
    <property type="component" value="Unassembled WGS sequence"/>
</dbReference>
<sequence length="368" mass="40766">MIPAYRRAPSRRGAASVETAICMLVIIPVFLYSLFLDDLLRYSMDVQEAAISTVWDLTVQDYSTKGDPGTVQRHARLMFCDHESGKDRYDATTGGGKYSDCEDTDHHTAVAAHVCWLNDDAEQVTCEGPDKSVGDVGADGLYNSYHSEFTNGGMYRCRARAVVENYLLPKKFLPEFSDDDGEEHNLSKKRWTGDVHDNSTKGKGGWEGDAYYIKEQHLAILTDTWALTDAVNIQPGDKDTGNALYQRVANVYQNPQNLGFTQMNAQASSFFSTAMNNNLLSPALVGGLVAPWPGSREIGGILKPDDPRQPNISITAANGAPTQTIDQGSDGSGTYFNSEWRDWDKDRTQKTYDKRGAYYMGCKNPEEC</sequence>
<evidence type="ECO:0000256" key="1">
    <source>
        <dbReference type="SAM" id="Phobius"/>
    </source>
</evidence>
<dbReference type="EMBL" id="JPMI01000035">
    <property type="protein sequence ID" value="KFA93887.1"/>
    <property type="molecule type" value="Genomic_DNA"/>
</dbReference>
<proteinExistence type="predicted"/>
<evidence type="ECO:0000313" key="3">
    <source>
        <dbReference type="Proteomes" id="UP000028547"/>
    </source>
</evidence>
<gene>
    <name evidence="2" type="ORF">Q664_06355</name>
</gene>
<keyword evidence="1" id="KW-0812">Transmembrane</keyword>
<dbReference type="RefSeq" id="WP_043390886.1">
    <property type="nucleotide sequence ID" value="NZ_JPMI01000035.1"/>
</dbReference>
<accession>A0A084SZK2</accession>
<feature type="transmembrane region" description="Helical" evidence="1">
    <location>
        <begin position="12"/>
        <end position="35"/>
    </location>
</feature>
<name>A0A084SZK2_9BACT</name>
<reference evidence="2 3" key="1">
    <citation type="submission" date="2014-07" db="EMBL/GenBank/DDBJ databases">
        <title>Draft Genome Sequence of Gephyronic Acid Producer, Cystobacter violaceus Strain Cb vi76.</title>
        <authorList>
            <person name="Stevens D.C."/>
            <person name="Young J."/>
            <person name="Carmichael R."/>
            <person name="Tan J."/>
            <person name="Taylor R.E."/>
        </authorList>
    </citation>
    <scope>NUCLEOTIDE SEQUENCE [LARGE SCALE GENOMIC DNA]</scope>
    <source>
        <strain evidence="2 3">Cb vi76</strain>
    </source>
</reference>
<dbReference type="AlphaFoldDB" id="A0A084SZK2"/>
<keyword evidence="1" id="KW-0472">Membrane</keyword>
<keyword evidence="1" id="KW-1133">Transmembrane helix</keyword>